<organism evidence="3 4">
    <name type="scientific">Pristionchus pacificus</name>
    <name type="common">Parasitic nematode worm</name>
    <dbReference type="NCBI Taxonomy" id="54126"/>
    <lineage>
        <taxon>Eukaryota</taxon>
        <taxon>Metazoa</taxon>
        <taxon>Ecdysozoa</taxon>
        <taxon>Nematoda</taxon>
        <taxon>Chromadorea</taxon>
        <taxon>Rhabditida</taxon>
        <taxon>Rhabditina</taxon>
        <taxon>Diplogasteromorpha</taxon>
        <taxon>Diplogasteroidea</taxon>
        <taxon>Neodiplogasteridae</taxon>
        <taxon>Pristionchus</taxon>
    </lineage>
</organism>
<reference evidence="3" key="2">
    <citation type="submission" date="2022-06" db="UniProtKB">
        <authorList>
            <consortium name="EnsemblMetazoa"/>
        </authorList>
    </citation>
    <scope>IDENTIFICATION</scope>
    <source>
        <strain evidence="3">PS312</strain>
    </source>
</reference>
<reference evidence="4" key="1">
    <citation type="journal article" date="2008" name="Nat. Genet.">
        <title>The Pristionchus pacificus genome provides a unique perspective on nematode lifestyle and parasitism.</title>
        <authorList>
            <person name="Dieterich C."/>
            <person name="Clifton S.W."/>
            <person name="Schuster L.N."/>
            <person name="Chinwalla A."/>
            <person name="Delehaunty K."/>
            <person name="Dinkelacker I."/>
            <person name="Fulton L."/>
            <person name="Fulton R."/>
            <person name="Godfrey J."/>
            <person name="Minx P."/>
            <person name="Mitreva M."/>
            <person name="Roeseler W."/>
            <person name="Tian H."/>
            <person name="Witte H."/>
            <person name="Yang S.P."/>
            <person name="Wilson R.K."/>
            <person name="Sommer R.J."/>
        </authorList>
    </citation>
    <scope>NUCLEOTIDE SEQUENCE [LARGE SCALE GENOMIC DNA]</scope>
    <source>
        <strain evidence="4">PS312</strain>
    </source>
</reference>
<dbReference type="Proteomes" id="UP000005239">
    <property type="component" value="Unassembled WGS sequence"/>
</dbReference>
<proteinExistence type="predicted"/>
<keyword evidence="2" id="KW-0472">Membrane</keyword>
<evidence type="ECO:0000313" key="4">
    <source>
        <dbReference type="Proteomes" id="UP000005239"/>
    </source>
</evidence>
<feature type="region of interest" description="Disordered" evidence="1">
    <location>
        <begin position="555"/>
        <end position="682"/>
    </location>
</feature>
<sequence length="709" mass="77955">MEWQFCGILNYCLVHTGCFNPIPPGKTAGWILFKNMGNYSHPKQMENYQKDIGGQCERYITISPVENSEARKVTIIMVDKYGNSVEGLHLALGPTTLKLSCQPRRVSVSPSPIPGFIFEEDNTFGNDDNKLACKFTLEVNDDTDIRKKLTTTAGGAFTVDSRITTKGSMSVSGKEGGTDGAAYTSKIEDVDLTTLKILCRYDRVDRLSKPNAVDRTEFQAVPEAELLLPNPKYKGQTDREAPKAFEDDDRIQCPADAPMQYKKNAASMDTVWKLLKDGLVCRRGVLTLAGDAKKVVESKDQIKCARKKCGVCEAPPKMDGHGTNTPVFDEAKEGGCRTLKCDRPYIVIKMKDSSEIKLHPHSLIACSSDQKLSPNGNQTNTKNWELDEKNGELAEASCTTGIFCKQLNPVRTEPCESSNATCQEAQILEVYDEGRGACPVGFDVVYVVPGQGNQITLNTFKCDNSTGKWNATHSQNGKVPIVDDALIRCKKSKEPENRNEKIFLGMTVLEVGCFAAGLFLVVVAVIVAATFYVCMVKKRKAAKKKAMESVSVTFKEPPKYGKGKNGSKRDRKERQVSVMNSLTGSMSGPASGGGSSTPIAPPSQLLPPGKRVSKPDKGCAVLDINTGESKQMKWTNHAGDGPPTQRRELEAARKKAQTKKKKEKSRQNSIEYNLGDPRQVKIDKSNANSQFRLFEHEELTRCDLSGGRE</sequence>
<evidence type="ECO:0000313" key="3">
    <source>
        <dbReference type="EnsemblMetazoa" id="PPA11049.1"/>
    </source>
</evidence>
<keyword evidence="4" id="KW-1185">Reference proteome</keyword>
<feature type="transmembrane region" description="Helical" evidence="2">
    <location>
        <begin position="502"/>
        <end position="535"/>
    </location>
</feature>
<evidence type="ECO:0000256" key="1">
    <source>
        <dbReference type="SAM" id="MobiDB-lite"/>
    </source>
</evidence>
<gene>
    <name evidence="3" type="primary">WBGene00100603</name>
</gene>
<protein>
    <submittedName>
        <fullName evidence="3">Uncharacterized protein</fullName>
    </submittedName>
</protein>
<keyword evidence="2" id="KW-0812">Transmembrane</keyword>
<name>A0A2A6BN70_PRIPA</name>
<evidence type="ECO:0000256" key="2">
    <source>
        <dbReference type="SAM" id="Phobius"/>
    </source>
</evidence>
<accession>A0A2A6BN70</accession>
<dbReference type="AlphaFoldDB" id="A0A2A6BN70"/>
<accession>A0A8R1Y8L0</accession>
<feature type="compositionally biased region" description="Basic residues" evidence="1">
    <location>
        <begin position="654"/>
        <end position="664"/>
    </location>
</feature>
<dbReference type="EnsemblMetazoa" id="PPA11049.1">
    <property type="protein sequence ID" value="PPA11049.1"/>
    <property type="gene ID" value="WBGene00100603"/>
</dbReference>
<keyword evidence="2" id="KW-1133">Transmembrane helix</keyword>